<keyword evidence="3" id="KW-1185">Reference proteome</keyword>
<dbReference type="RefSeq" id="WP_023359684.1">
    <property type="nucleotide sequence ID" value="NC_022657.1"/>
</dbReference>
<accession>U5VTE8</accession>
<evidence type="ECO:0000256" key="1">
    <source>
        <dbReference type="SAM" id="Phobius"/>
    </source>
</evidence>
<name>U5VTE8_9ACTN</name>
<sequence>MTLLAPAAQQQSLWQLLLIAGAGSLIGGLLSLLGVVLTQRGNRKKDAADRVARWKREDEVKAIEERRRLLLDIAEAVQERQSWIRQVDYGYEHDPSGLDVPRFQVAGRVELFATVPVMWLWDDFNDRLLAVQAEANAGNHHVDVHTGRNELDDQTLAPRAKVAGDILTLLLRRMLRTDKEIVAGEDFLSRVSLLGSLFDYDERHKKAVEEYLKQMKHPETPWQKEWLDWSSSER</sequence>
<dbReference type="AlphaFoldDB" id="U5VTE8"/>
<dbReference type="KEGG" id="afs:AFR_09150"/>
<evidence type="ECO:0000313" key="2">
    <source>
        <dbReference type="EMBL" id="AGZ40119.1"/>
    </source>
</evidence>
<keyword evidence="1" id="KW-0812">Transmembrane</keyword>
<dbReference type="Proteomes" id="UP000017746">
    <property type="component" value="Chromosome"/>
</dbReference>
<proteinExistence type="predicted"/>
<dbReference type="EMBL" id="CP006272">
    <property type="protein sequence ID" value="AGZ40119.1"/>
    <property type="molecule type" value="Genomic_DNA"/>
</dbReference>
<keyword evidence="1" id="KW-1133">Transmembrane helix</keyword>
<evidence type="ECO:0000313" key="3">
    <source>
        <dbReference type="Proteomes" id="UP000017746"/>
    </source>
</evidence>
<dbReference type="HOGENOM" id="CLU_1182967_0_0_11"/>
<organism evidence="2 3">
    <name type="scientific">Actinoplanes friuliensis DSM 7358</name>
    <dbReference type="NCBI Taxonomy" id="1246995"/>
    <lineage>
        <taxon>Bacteria</taxon>
        <taxon>Bacillati</taxon>
        <taxon>Actinomycetota</taxon>
        <taxon>Actinomycetes</taxon>
        <taxon>Micromonosporales</taxon>
        <taxon>Micromonosporaceae</taxon>
        <taxon>Actinoplanes</taxon>
    </lineage>
</organism>
<gene>
    <name evidence="2" type="ORF">AFR_09150</name>
</gene>
<protein>
    <submittedName>
        <fullName evidence="2">Uncharacterized protein</fullName>
    </submittedName>
</protein>
<keyword evidence="1" id="KW-0472">Membrane</keyword>
<reference evidence="2 3" key="1">
    <citation type="journal article" date="2014" name="J. Biotechnol.">
        <title>Complete genome sequence of the actinobacterium Actinoplanes friuliensis HAG 010964, producer of the lipopeptide antibiotic friulimycin.</title>
        <authorList>
            <person name="Ruckert C."/>
            <person name="Szczepanowski R."/>
            <person name="Albersmeier A."/>
            <person name="Goesmann A."/>
            <person name="Fischer N."/>
            <person name="Steinkamper A."/>
            <person name="Puhler A."/>
            <person name="Biener R."/>
            <person name="Schwartz D."/>
            <person name="Kalinowski J."/>
        </authorList>
    </citation>
    <scope>NUCLEOTIDE SEQUENCE [LARGE SCALE GENOMIC DNA]</scope>
    <source>
        <strain evidence="2 3">DSM 7358</strain>
    </source>
</reference>
<feature type="transmembrane region" description="Helical" evidence="1">
    <location>
        <begin position="12"/>
        <end position="37"/>
    </location>
</feature>